<feature type="domain" description="Heterokaryon incompatibility" evidence="1">
    <location>
        <begin position="67"/>
        <end position="208"/>
    </location>
</feature>
<dbReference type="PANTHER" id="PTHR33112">
    <property type="entry name" value="DOMAIN PROTEIN, PUTATIVE-RELATED"/>
    <property type="match status" value="1"/>
</dbReference>
<dbReference type="InterPro" id="IPR010730">
    <property type="entry name" value="HET"/>
</dbReference>
<dbReference type="PANTHER" id="PTHR33112:SF8">
    <property type="entry name" value="HETEROKARYON INCOMPATIBILITY DOMAIN-CONTAINING PROTEIN"/>
    <property type="match status" value="1"/>
</dbReference>
<organism evidence="2 3">
    <name type="scientific">Paraphoma chrysanthemicola</name>
    <dbReference type="NCBI Taxonomy" id="798071"/>
    <lineage>
        <taxon>Eukaryota</taxon>
        <taxon>Fungi</taxon>
        <taxon>Dikarya</taxon>
        <taxon>Ascomycota</taxon>
        <taxon>Pezizomycotina</taxon>
        <taxon>Dothideomycetes</taxon>
        <taxon>Pleosporomycetidae</taxon>
        <taxon>Pleosporales</taxon>
        <taxon>Pleosporineae</taxon>
        <taxon>Phaeosphaeriaceae</taxon>
        <taxon>Paraphoma</taxon>
    </lineage>
</organism>
<comment type="caution">
    <text evidence="2">The sequence shown here is derived from an EMBL/GenBank/DDBJ whole genome shotgun (WGS) entry which is preliminary data.</text>
</comment>
<dbReference type="OrthoDB" id="3799440at2759"/>
<name>A0A8K0RJT8_9PLEO</name>
<sequence length="644" mass="74286">MQAQWSIDTCRDWIADCRTKQTHHICNRDSKRNSSVFPSRLVYVGTDQEEPRSLRLHLLKDSDKPLYLTLSHCWGGAKVFTRDPDTQDVMMRNITMERLARNFQDAIKVTRRLGYLYIWIDSLCIIQNQEQRDEWKEQSEKDWLEQSAIMGHIYRNSICTIAATGSPHSHFGFLQRTPHTSSLANFESEIQRGVEDSPLCQRAWVFQERLLTPRMLHFASDGLYWECRTQTASEFDKLGVYRQRNPNERMNGARYPDLQEILAYERDLEERLNIPNNPCMTGQNLYRRAQRNFLPPGYWKAADNRYQVSQGFPGGPIARLEDLGRFDNIGSRNNLSYHWPESMHYDFGNSYGSFTAGRSEQLAFEKVDEGWLGFRGSFAALTAQFQPILVDYEAPTVNHTLEQLLFHRRWYDLVDVYSKGALTYHKDKLTAIGGIVQQIQDNHPKKAYIHGIWEHCAHFDLLWYVTNPRSEERPRGQMFPTWTWASSDGRIADGLKDLSSWRPDVVVNMEIVSLETSDQSKSSVGPVNASDSHGTLRVRCNMMQCTVDVVSGQYLLRNEQGDTVARLFPDLPVQEGCDQVKVHCIDVVRASETTRGLALLMTSDNSGSQQHYERFGYFSTEAPPDLSFAQPMFKNLQLQEITIT</sequence>
<accession>A0A8K0RJT8</accession>
<reference evidence="2" key="1">
    <citation type="journal article" date="2021" name="Nat. Commun.">
        <title>Genetic determinants of endophytism in the Arabidopsis root mycobiome.</title>
        <authorList>
            <person name="Mesny F."/>
            <person name="Miyauchi S."/>
            <person name="Thiergart T."/>
            <person name="Pickel B."/>
            <person name="Atanasova L."/>
            <person name="Karlsson M."/>
            <person name="Huettel B."/>
            <person name="Barry K.W."/>
            <person name="Haridas S."/>
            <person name="Chen C."/>
            <person name="Bauer D."/>
            <person name="Andreopoulos W."/>
            <person name="Pangilinan J."/>
            <person name="LaButti K."/>
            <person name="Riley R."/>
            <person name="Lipzen A."/>
            <person name="Clum A."/>
            <person name="Drula E."/>
            <person name="Henrissat B."/>
            <person name="Kohler A."/>
            <person name="Grigoriev I.V."/>
            <person name="Martin F.M."/>
            <person name="Hacquard S."/>
        </authorList>
    </citation>
    <scope>NUCLEOTIDE SEQUENCE</scope>
    <source>
        <strain evidence="2">MPI-SDFR-AT-0120</strain>
    </source>
</reference>
<evidence type="ECO:0000313" key="2">
    <source>
        <dbReference type="EMBL" id="KAH7095809.1"/>
    </source>
</evidence>
<evidence type="ECO:0000313" key="3">
    <source>
        <dbReference type="Proteomes" id="UP000813461"/>
    </source>
</evidence>
<protein>
    <submittedName>
        <fullName evidence="2">Heterokaryon incompatibility protein-domain-containing protein</fullName>
    </submittedName>
</protein>
<dbReference type="Proteomes" id="UP000813461">
    <property type="component" value="Unassembled WGS sequence"/>
</dbReference>
<gene>
    <name evidence="2" type="ORF">FB567DRAFT_40619</name>
</gene>
<proteinExistence type="predicted"/>
<dbReference type="AlphaFoldDB" id="A0A8K0RJT8"/>
<evidence type="ECO:0000259" key="1">
    <source>
        <dbReference type="Pfam" id="PF06985"/>
    </source>
</evidence>
<keyword evidence="3" id="KW-1185">Reference proteome</keyword>
<dbReference type="Pfam" id="PF06985">
    <property type="entry name" value="HET"/>
    <property type="match status" value="1"/>
</dbReference>
<dbReference type="EMBL" id="JAGMVJ010000001">
    <property type="protein sequence ID" value="KAH7095809.1"/>
    <property type="molecule type" value="Genomic_DNA"/>
</dbReference>